<dbReference type="EMBL" id="CAJZAG010000002">
    <property type="protein sequence ID" value="CAG9165850.1"/>
    <property type="molecule type" value="Genomic_DNA"/>
</dbReference>
<accession>A0ABM8WEW4</accession>
<evidence type="ECO:0000313" key="1">
    <source>
        <dbReference type="EMBL" id="CAG9165850.1"/>
    </source>
</evidence>
<comment type="caution">
    <text evidence="1">The sequence shown here is derived from an EMBL/GenBank/DDBJ whole genome shotgun (WGS) entry which is preliminary data.</text>
</comment>
<evidence type="ECO:0000313" key="2">
    <source>
        <dbReference type="Proteomes" id="UP000706525"/>
    </source>
</evidence>
<protein>
    <submittedName>
        <fullName evidence="1">HTH-type transcriptional regulator IscR</fullName>
    </submittedName>
</protein>
<gene>
    <name evidence="1" type="primary">iscR_1</name>
    <name evidence="1" type="ORF">LMG32289_00863</name>
</gene>
<dbReference type="Pfam" id="PF02082">
    <property type="entry name" value="Rrf2"/>
    <property type="match status" value="1"/>
</dbReference>
<organism evidence="1 2">
    <name type="scientific">Cupriavidus pampae</name>
    <dbReference type="NCBI Taxonomy" id="659251"/>
    <lineage>
        <taxon>Bacteria</taxon>
        <taxon>Pseudomonadati</taxon>
        <taxon>Pseudomonadota</taxon>
        <taxon>Betaproteobacteria</taxon>
        <taxon>Burkholderiales</taxon>
        <taxon>Burkholderiaceae</taxon>
        <taxon>Cupriavidus</taxon>
    </lineage>
</organism>
<keyword evidence="2" id="KW-1185">Reference proteome</keyword>
<dbReference type="InterPro" id="IPR036388">
    <property type="entry name" value="WH-like_DNA-bd_sf"/>
</dbReference>
<dbReference type="PANTHER" id="PTHR33221">
    <property type="entry name" value="WINGED HELIX-TURN-HELIX TRANSCRIPTIONAL REGULATOR, RRF2 FAMILY"/>
    <property type="match status" value="1"/>
</dbReference>
<sequence length="146" mass="16038">MEDVSVRDLAELQGIPNEYLAKIFTKLAKADLVCATEGIKGGFRLARAGNRITVHDVVVAIDGEKPIFDGQEIHRRCAIFGDRVPAWAARGACAIQDVMQSTEKGMRAEMKKHTVTDLALRISAKASPTYGPEVAQWLSDRTSNRQ</sequence>
<dbReference type="Proteomes" id="UP000706525">
    <property type="component" value="Unassembled WGS sequence"/>
</dbReference>
<proteinExistence type="predicted"/>
<name>A0ABM8WEW4_9BURK</name>
<dbReference type="PANTHER" id="PTHR33221:SF13">
    <property type="entry name" value="TRANSCRIPTIONAL REGULATOR-RELATED"/>
    <property type="match status" value="1"/>
</dbReference>
<reference evidence="1 2" key="1">
    <citation type="submission" date="2021-08" db="EMBL/GenBank/DDBJ databases">
        <authorList>
            <person name="Peeters C."/>
        </authorList>
    </citation>
    <scope>NUCLEOTIDE SEQUENCE [LARGE SCALE GENOMIC DNA]</scope>
    <source>
        <strain evidence="1 2">LMG 32289</strain>
    </source>
</reference>
<dbReference type="InterPro" id="IPR036390">
    <property type="entry name" value="WH_DNA-bd_sf"/>
</dbReference>
<dbReference type="SUPFAM" id="SSF46785">
    <property type="entry name" value="Winged helix' DNA-binding domain"/>
    <property type="match status" value="1"/>
</dbReference>
<dbReference type="PROSITE" id="PS51197">
    <property type="entry name" value="HTH_RRF2_2"/>
    <property type="match status" value="1"/>
</dbReference>
<dbReference type="Gene3D" id="1.10.10.10">
    <property type="entry name" value="Winged helix-like DNA-binding domain superfamily/Winged helix DNA-binding domain"/>
    <property type="match status" value="1"/>
</dbReference>
<dbReference type="InterPro" id="IPR000944">
    <property type="entry name" value="Tscrpt_reg_Rrf2"/>
</dbReference>
<dbReference type="NCBIfam" id="TIGR00738">
    <property type="entry name" value="rrf2_super"/>
    <property type="match status" value="1"/>
</dbReference>